<keyword evidence="2" id="KW-1185">Reference proteome</keyword>
<dbReference type="RefSeq" id="WP_207682476.1">
    <property type="nucleotide sequence ID" value="NZ_CP061800.1"/>
</dbReference>
<dbReference type="EMBL" id="CP061800">
    <property type="protein sequence ID" value="QTA87156.1"/>
    <property type="molecule type" value="Genomic_DNA"/>
</dbReference>
<dbReference type="Proteomes" id="UP000663722">
    <property type="component" value="Chromosome"/>
</dbReference>
<proteinExistence type="predicted"/>
<reference evidence="1" key="1">
    <citation type="journal article" date="2021" name="Microb. Physiol.">
        <title>Proteogenomic Insights into the Physiology of Marine, Sulfate-Reducing, Filamentous Desulfonema limicola and Desulfonema magnum.</title>
        <authorList>
            <person name="Schnaars V."/>
            <person name="Wohlbrand L."/>
            <person name="Scheve S."/>
            <person name="Hinrichs C."/>
            <person name="Reinhardt R."/>
            <person name="Rabus R."/>
        </authorList>
    </citation>
    <scope>NUCLEOTIDE SEQUENCE</scope>
    <source>
        <strain evidence="1">4be13</strain>
    </source>
</reference>
<protein>
    <submittedName>
        <fullName evidence="1">Uncharacterized protein</fullName>
    </submittedName>
</protein>
<evidence type="ECO:0000313" key="1">
    <source>
        <dbReference type="EMBL" id="QTA87156.1"/>
    </source>
</evidence>
<accession>A0A975BKN0</accession>
<evidence type="ECO:0000313" key="2">
    <source>
        <dbReference type="Proteomes" id="UP000663722"/>
    </source>
</evidence>
<name>A0A975BKN0_9BACT</name>
<dbReference type="KEGG" id="dmm:dnm_031850"/>
<gene>
    <name evidence="1" type="ORF">dnm_031850</name>
</gene>
<sequence>MTKKILECSLSFFLIACGISMLFVVFNAKQAFNSYLTAIEEQKQVQTKVLQSAEAVKEVCFELGILAGARSLEEQRLIEPTDANEIVSESIDNINKHSERLAKIVRQVNNKILSNRIR</sequence>
<dbReference type="AlphaFoldDB" id="A0A975BKN0"/>
<organism evidence="1 2">
    <name type="scientific">Desulfonema magnum</name>
    <dbReference type="NCBI Taxonomy" id="45655"/>
    <lineage>
        <taxon>Bacteria</taxon>
        <taxon>Pseudomonadati</taxon>
        <taxon>Thermodesulfobacteriota</taxon>
        <taxon>Desulfobacteria</taxon>
        <taxon>Desulfobacterales</taxon>
        <taxon>Desulfococcaceae</taxon>
        <taxon>Desulfonema</taxon>
    </lineage>
</organism>